<feature type="region of interest" description="Disordered" evidence="8">
    <location>
        <begin position="419"/>
        <end position="451"/>
    </location>
</feature>
<evidence type="ECO:0000259" key="9">
    <source>
        <dbReference type="PROSITE" id="PS50157"/>
    </source>
</evidence>
<evidence type="ECO:0000313" key="10">
    <source>
        <dbReference type="EMBL" id="CAE0065075.1"/>
    </source>
</evidence>
<evidence type="ECO:0000256" key="1">
    <source>
        <dbReference type="ARBA" id="ARBA00004123"/>
    </source>
</evidence>
<dbReference type="InterPro" id="IPR013087">
    <property type="entry name" value="Znf_C2H2_type"/>
</dbReference>
<keyword evidence="3" id="KW-0677">Repeat</keyword>
<comment type="subcellular location">
    <subcellularLocation>
        <location evidence="1">Nucleus</location>
    </subcellularLocation>
</comment>
<dbReference type="AlphaFoldDB" id="A0A7S3A8K3"/>
<dbReference type="PANTHER" id="PTHR24394:SF44">
    <property type="entry name" value="ZINC FINGER PROTEIN 271-LIKE"/>
    <property type="match status" value="1"/>
</dbReference>
<dbReference type="GO" id="GO:0008270">
    <property type="term" value="F:zinc ion binding"/>
    <property type="evidence" value="ECO:0007669"/>
    <property type="project" value="UniProtKB-KW"/>
</dbReference>
<dbReference type="PROSITE" id="PS50157">
    <property type="entry name" value="ZINC_FINGER_C2H2_2"/>
    <property type="match status" value="3"/>
</dbReference>
<reference evidence="10" key="1">
    <citation type="submission" date="2021-01" db="EMBL/GenBank/DDBJ databases">
        <authorList>
            <person name="Corre E."/>
            <person name="Pelletier E."/>
            <person name="Niang G."/>
            <person name="Scheremetjew M."/>
            <person name="Finn R."/>
            <person name="Kale V."/>
            <person name="Holt S."/>
            <person name="Cochrane G."/>
            <person name="Meng A."/>
            <person name="Brown T."/>
            <person name="Cohen L."/>
        </authorList>
    </citation>
    <scope>NUCLEOTIDE SEQUENCE</scope>
    <source>
        <strain evidence="10">CCMP 769</strain>
    </source>
</reference>
<feature type="compositionally biased region" description="Polar residues" evidence="8">
    <location>
        <begin position="419"/>
        <end position="434"/>
    </location>
</feature>
<dbReference type="Gene3D" id="3.30.160.60">
    <property type="entry name" value="Classic Zinc Finger"/>
    <property type="match status" value="1"/>
</dbReference>
<keyword evidence="2" id="KW-0479">Metal-binding</keyword>
<evidence type="ECO:0000256" key="5">
    <source>
        <dbReference type="ARBA" id="ARBA00022833"/>
    </source>
</evidence>
<organism evidence="10">
    <name type="scientific">Rhodosorus marinus</name>
    <dbReference type="NCBI Taxonomy" id="101924"/>
    <lineage>
        <taxon>Eukaryota</taxon>
        <taxon>Rhodophyta</taxon>
        <taxon>Stylonematophyceae</taxon>
        <taxon>Stylonematales</taxon>
        <taxon>Stylonemataceae</taxon>
        <taxon>Rhodosorus</taxon>
    </lineage>
</organism>
<keyword evidence="5" id="KW-0862">Zinc</keyword>
<evidence type="ECO:0000256" key="8">
    <source>
        <dbReference type="SAM" id="MobiDB-lite"/>
    </source>
</evidence>
<dbReference type="InterPro" id="IPR036236">
    <property type="entry name" value="Znf_C2H2_sf"/>
</dbReference>
<dbReference type="EMBL" id="HBHW01042829">
    <property type="protein sequence ID" value="CAE0065075.1"/>
    <property type="molecule type" value="Transcribed_RNA"/>
</dbReference>
<accession>A0A7S3A8K3</accession>
<evidence type="ECO:0000256" key="3">
    <source>
        <dbReference type="ARBA" id="ARBA00022737"/>
    </source>
</evidence>
<keyword evidence="4 7" id="KW-0863">Zinc-finger</keyword>
<feature type="domain" description="C2H2-type" evidence="9">
    <location>
        <begin position="324"/>
        <end position="352"/>
    </location>
</feature>
<dbReference type="SUPFAM" id="SSF57667">
    <property type="entry name" value="beta-beta-alpha zinc fingers"/>
    <property type="match status" value="2"/>
</dbReference>
<keyword evidence="6" id="KW-0539">Nucleus</keyword>
<evidence type="ECO:0000256" key="6">
    <source>
        <dbReference type="ARBA" id="ARBA00023242"/>
    </source>
</evidence>
<dbReference type="PROSITE" id="PS00028">
    <property type="entry name" value="ZINC_FINGER_C2H2_1"/>
    <property type="match status" value="3"/>
</dbReference>
<protein>
    <recommendedName>
        <fullName evidence="9">C2H2-type domain-containing protein</fullName>
    </recommendedName>
</protein>
<feature type="domain" description="C2H2-type" evidence="9">
    <location>
        <begin position="382"/>
        <end position="410"/>
    </location>
</feature>
<proteinExistence type="predicted"/>
<name>A0A7S3A8K3_9RHOD</name>
<gene>
    <name evidence="10" type="ORF">RMAR00112_LOCUS33147</name>
</gene>
<evidence type="ECO:0000256" key="7">
    <source>
        <dbReference type="PROSITE-ProRule" id="PRU00042"/>
    </source>
</evidence>
<evidence type="ECO:0000256" key="4">
    <source>
        <dbReference type="ARBA" id="ARBA00022771"/>
    </source>
</evidence>
<dbReference type="GO" id="GO:0005634">
    <property type="term" value="C:nucleus"/>
    <property type="evidence" value="ECO:0007669"/>
    <property type="project" value="UniProtKB-SubCell"/>
</dbReference>
<feature type="domain" description="C2H2-type" evidence="9">
    <location>
        <begin position="353"/>
        <end position="381"/>
    </location>
</feature>
<sequence>MSFSELFPVADEVLKDFLLHKSDVKVFDFNSADAMMFSMKVLLHEEVMKSPFYGLLRALTTPVFMLSTKYCEDVRIGMGWIFENSGPLLQYPSDEGVVHGVRQPVTTERICVFKHNGRAHLICTHPGDDNGIPFYHLEEVSMQKNCNEVGVLDRETGDKFFSVTELATRPCVICCARGEGCSCSEVMMSRGFGPMPMGMEDRTMETLDFSDEAFAIASRQWMSGRFGFHSNGLPTFSINARILSSGDLFNSAKVYLVQQQIQQSTGLRPPVSRSPLERSIFSMMTRKPLKKNVWTYVESAAFLTDSIPSTDAETSEKLVDRERLKCDQCDASFGSRWGLRRHVAGVHEKSRNFTCKFCARTFKQSGHLHEHMSVYHSESGGHDCEICGKRFGVKSKLDRHVIQKHTNVNGLSARFAGGSTKTNMGSMHIGNRSTLGKRNKGRAGKEIDRRT</sequence>
<dbReference type="GO" id="GO:0000981">
    <property type="term" value="F:DNA-binding transcription factor activity, RNA polymerase II-specific"/>
    <property type="evidence" value="ECO:0007669"/>
    <property type="project" value="TreeGrafter"/>
</dbReference>
<dbReference type="PANTHER" id="PTHR24394">
    <property type="entry name" value="ZINC FINGER PROTEIN"/>
    <property type="match status" value="1"/>
</dbReference>
<dbReference type="SMART" id="SM00355">
    <property type="entry name" value="ZnF_C2H2"/>
    <property type="match status" value="3"/>
</dbReference>
<evidence type="ECO:0000256" key="2">
    <source>
        <dbReference type="ARBA" id="ARBA00022723"/>
    </source>
</evidence>